<dbReference type="RefSeq" id="WP_239022037.1">
    <property type="nucleotide sequence ID" value="NZ_CP034929.1"/>
</dbReference>
<gene>
    <name evidence="7" type="ORF">ACFPWU_13450</name>
</gene>
<evidence type="ECO:0000313" key="8">
    <source>
        <dbReference type="Proteomes" id="UP001596098"/>
    </source>
</evidence>
<comment type="similarity">
    <text evidence="2">Belongs to the bacterial solute-binding protein 8 family.</text>
</comment>
<evidence type="ECO:0000256" key="1">
    <source>
        <dbReference type="ARBA" id="ARBA00004196"/>
    </source>
</evidence>
<evidence type="ECO:0000259" key="6">
    <source>
        <dbReference type="PROSITE" id="PS50983"/>
    </source>
</evidence>
<dbReference type="SUPFAM" id="SSF53807">
    <property type="entry name" value="Helical backbone' metal receptor"/>
    <property type="match status" value="1"/>
</dbReference>
<evidence type="ECO:0000256" key="2">
    <source>
        <dbReference type="ARBA" id="ARBA00008814"/>
    </source>
</evidence>
<keyword evidence="8" id="KW-1185">Reference proteome</keyword>
<reference evidence="8" key="1">
    <citation type="journal article" date="2019" name="Int. J. Syst. Evol. Microbiol.">
        <title>The Global Catalogue of Microorganisms (GCM) 10K type strain sequencing project: providing services to taxonomists for standard genome sequencing and annotation.</title>
        <authorList>
            <consortium name="The Broad Institute Genomics Platform"/>
            <consortium name="The Broad Institute Genome Sequencing Center for Infectious Disease"/>
            <person name="Wu L."/>
            <person name="Ma J."/>
        </authorList>
    </citation>
    <scope>NUCLEOTIDE SEQUENCE [LARGE SCALE GENOMIC DNA]</scope>
    <source>
        <strain evidence="8">DFY28</strain>
    </source>
</reference>
<dbReference type="InterPro" id="IPR002491">
    <property type="entry name" value="ABC_transptr_periplasmic_BD"/>
</dbReference>
<comment type="subcellular location">
    <subcellularLocation>
        <location evidence="1">Cell envelope</location>
    </subcellularLocation>
</comment>
<dbReference type="InterPro" id="IPR051313">
    <property type="entry name" value="Bact_iron-sidero_bind"/>
</dbReference>
<keyword evidence="3" id="KW-0813">Transport</keyword>
<feature type="domain" description="Fe/B12 periplasmic-binding" evidence="6">
    <location>
        <begin position="82"/>
        <end position="356"/>
    </location>
</feature>
<dbReference type="PANTHER" id="PTHR30532">
    <property type="entry name" value="IRON III DICITRATE-BINDING PERIPLASMIC PROTEIN"/>
    <property type="match status" value="1"/>
</dbReference>
<dbReference type="Proteomes" id="UP001596098">
    <property type="component" value="Unassembled WGS sequence"/>
</dbReference>
<feature type="region of interest" description="Disordered" evidence="5">
    <location>
        <begin position="1"/>
        <end position="29"/>
    </location>
</feature>
<evidence type="ECO:0000256" key="3">
    <source>
        <dbReference type="ARBA" id="ARBA00022448"/>
    </source>
</evidence>
<dbReference type="Gene3D" id="3.40.50.1980">
    <property type="entry name" value="Nitrogenase molybdenum iron protein domain"/>
    <property type="match status" value="2"/>
</dbReference>
<dbReference type="EMBL" id="JBHSQI010000008">
    <property type="protein sequence ID" value="MFC6154668.1"/>
    <property type="molecule type" value="Genomic_DNA"/>
</dbReference>
<evidence type="ECO:0000256" key="5">
    <source>
        <dbReference type="SAM" id="MobiDB-lite"/>
    </source>
</evidence>
<comment type="caution">
    <text evidence="7">The sequence shown here is derived from an EMBL/GenBank/DDBJ whole genome shotgun (WGS) entry which is preliminary data.</text>
</comment>
<dbReference type="PROSITE" id="PS50983">
    <property type="entry name" value="FE_B12_PBP"/>
    <property type="match status" value="1"/>
</dbReference>
<sequence>MKIQSGRAGQPRRQQSPIVPSGGHSAGGSTRRHLIALAATLLVGSSLLSGCAAGSEEAQDAPTREVTDVEGTRMDVPVEPQRVVTLSEPTLDGALALGITPVGTVAGRGQSAAPAYLGDAAAEIPVLGTIANPDYEAIATADPDLILVDGTSINNAEVMGVLRKIAPTYYAGYAGGSWRATFGQVALALNQVEAGETVQDDYDAHVRDVAATLTDQADETFSIVRWQGGSASVILKELPAGMALEDLGLARPAGQDRRGRGHSEPVSLENLAEIDADHMFFGTLGGASEGNRDAGGASDAESARAALADAREVPGFSTLAAVRNDQVYVVDGSLWTSTGGPLLMRGLVDSVKENLS</sequence>
<evidence type="ECO:0000256" key="4">
    <source>
        <dbReference type="ARBA" id="ARBA00022729"/>
    </source>
</evidence>
<dbReference type="PANTHER" id="PTHR30532:SF25">
    <property type="entry name" value="IRON(III) DICITRATE-BINDING PERIPLASMIC PROTEIN"/>
    <property type="match status" value="1"/>
</dbReference>
<keyword evidence="4" id="KW-0732">Signal</keyword>
<dbReference type="CDD" id="cd01146">
    <property type="entry name" value="FhuD"/>
    <property type="match status" value="1"/>
</dbReference>
<organism evidence="7 8">
    <name type="scientific">Nocardioides yefusunii</name>
    <dbReference type="NCBI Taxonomy" id="2500546"/>
    <lineage>
        <taxon>Bacteria</taxon>
        <taxon>Bacillati</taxon>
        <taxon>Actinomycetota</taxon>
        <taxon>Actinomycetes</taxon>
        <taxon>Propionibacteriales</taxon>
        <taxon>Nocardioidaceae</taxon>
        <taxon>Nocardioides</taxon>
    </lineage>
</organism>
<name>A0ABW1R237_9ACTN</name>
<evidence type="ECO:0000313" key="7">
    <source>
        <dbReference type="EMBL" id="MFC6154668.1"/>
    </source>
</evidence>
<proteinExistence type="inferred from homology"/>
<protein>
    <submittedName>
        <fullName evidence="7">ABC transporter substrate-binding protein</fullName>
    </submittedName>
</protein>
<dbReference type="Pfam" id="PF01497">
    <property type="entry name" value="Peripla_BP_2"/>
    <property type="match status" value="1"/>
</dbReference>
<accession>A0ABW1R237</accession>